<comment type="caution">
    <text evidence="2">The sequence shown here is derived from an EMBL/GenBank/DDBJ whole genome shotgun (WGS) entry which is preliminary data.</text>
</comment>
<sequence length="84" mass="9745">MKFQLKINGPRGEEQIIDLCESEEEMGRITVRQLKKKIAREMRISDEIRIVFRTEQLEDSAELSTYGIRHMSTIHTLLMLPGGV</sequence>
<dbReference type="SUPFAM" id="SSF54236">
    <property type="entry name" value="Ubiquitin-like"/>
    <property type="match status" value="1"/>
</dbReference>
<evidence type="ECO:0000259" key="1">
    <source>
        <dbReference type="PROSITE" id="PS50053"/>
    </source>
</evidence>
<evidence type="ECO:0000313" key="2">
    <source>
        <dbReference type="EMBL" id="TNN71965.1"/>
    </source>
</evidence>
<dbReference type="InterPro" id="IPR000626">
    <property type="entry name" value="Ubiquitin-like_dom"/>
</dbReference>
<dbReference type="AlphaFoldDB" id="A0A4Z2I3A9"/>
<proteinExistence type="predicted"/>
<dbReference type="Pfam" id="PF00240">
    <property type="entry name" value="ubiquitin"/>
    <property type="match status" value="1"/>
</dbReference>
<organism evidence="2 3">
    <name type="scientific">Liparis tanakae</name>
    <name type="common">Tanaka's snailfish</name>
    <dbReference type="NCBI Taxonomy" id="230148"/>
    <lineage>
        <taxon>Eukaryota</taxon>
        <taxon>Metazoa</taxon>
        <taxon>Chordata</taxon>
        <taxon>Craniata</taxon>
        <taxon>Vertebrata</taxon>
        <taxon>Euteleostomi</taxon>
        <taxon>Actinopterygii</taxon>
        <taxon>Neopterygii</taxon>
        <taxon>Teleostei</taxon>
        <taxon>Neoteleostei</taxon>
        <taxon>Acanthomorphata</taxon>
        <taxon>Eupercaria</taxon>
        <taxon>Perciformes</taxon>
        <taxon>Cottioidei</taxon>
        <taxon>Cottales</taxon>
        <taxon>Liparidae</taxon>
        <taxon>Liparis</taxon>
    </lineage>
</organism>
<dbReference type="PROSITE" id="PS50053">
    <property type="entry name" value="UBIQUITIN_2"/>
    <property type="match status" value="1"/>
</dbReference>
<evidence type="ECO:0000313" key="3">
    <source>
        <dbReference type="Proteomes" id="UP000314294"/>
    </source>
</evidence>
<dbReference type="EMBL" id="SRLO01000143">
    <property type="protein sequence ID" value="TNN71965.1"/>
    <property type="molecule type" value="Genomic_DNA"/>
</dbReference>
<dbReference type="CDD" id="cd17039">
    <property type="entry name" value="Ubl_ubiquitin_like"/>
    <property type="match status" value="1"/>
</dbReference>
<gene>
    <name evidence="2" type="primary">V-UBI</name>
    <name evidence="2" type="ORF">EYF80_017753</name>
</gene>
<name>A0A4Z2I3A9_9TELE</name>
<dbReference type="OrthoDB" id="428577at2759"/>
<dbReference type="Proteomes" id="UP000314294">
    <property type="component" value="Unassembled WGS sequence"/>
</dbReference>
<accession>A0A4Z2I3A9</accession>
<dbReference type="InterPro" id="IPR029071">
    <property type="entry name" value="Ubiquitin-like_domsf"/>
</dbReference>
<dbReference type="Gene3D" id="3.10.20.90">
    <property type="entry name" value="Phosphatidylinositol 3-kinase Catalytic Subunit, Chain A, domain 1"/>
    <property type="match status" value="1"/>
</dbReference>
<reference evidence="2 3" key="1">
    <citation type="submission" date="2019-03" db="EMBL/GenBank/DDBJ databases">
        <title>First draft genome of Liparis tanakae, snailfish: a comprehensive survey of snailfish specific genes.</title>
        <authorList>
            <person name="Kim W."/>
            <person name="Song I."/>
            <person name="Jeong J.-H."/>
            <person name="Kim D."/>
            <person name="Kim S."/>
            <person name="Ryu S."/>
            <person name="Song J.Y."/>
            <person name="Lee S.K."/>
        </authorList>
    </citation>
    <scope>NUCLEOTIDE SEQUENCE [LARGE SCALE GENOMIC DNA]</scope>
    <source>
        <tissue evidence="2">Muscle</tissue>
    </source>
</reference>
<keyword evidence="3" id="KW-1185">Reference proteome</keyword>
<protein>
    <submittedName>
        <fullName evidence="2">Ubiquitin-like protein</fullName>
    </submittedName>
</protein>
<feature type="domain" description="Ubiquitin-like" evidence="1">
    <location>
        <begin position="30"/>
        <end position="83"/>
    </location>
</feature>